<dbReference type="RefSeq" id="WP_027844974.1">
    <property type="nucleotide sequence ID" value="NZ_LMTZ01000067.1"/>
</dbReference>
<evidence type="ECO:0000256" key="1">
    <source>
        <dbReference type="ARBA" id="ARBA00022603"/>
    </source>
</evidence>
<dbReference type="InterPro" id="IPR029063">
    <property type="entry name" value="SAM-dependent_MTases_sf"/>
</dbReference>
<evidence type="ECO:0000313" key="7">
    <source>
        <dbReference type="EMBL" id="KST68304.1"/>
    </source>
</evidence>
<evidence type="ECO:0000313" key="9">
    <source>
        <dbReference type="Proteomes" id="UP000053372"/>
    </source>
</evidence>
<keyword evidence="9" id="KW-1185">Reference proteome</keyword>
<dbReference type="EMBL" id="LMTZ01000067">
    <property type="protein sequence ID" value="KST68316.1"/>
    <property type="molecule type" value="Genomic_DNA"/>
</dbReference>
<dbReference type="Gene3D" id="3.40.50.150">
    <property type="entry name" value="Vaccinia Virus protein VP39"/>
    <property type="match status" value="1"/>
</dbReference>
<evidence type="ECO:0000256" key="4">
    <source>
        <dbReference type="PROSITE-ProRule" id="PRU00339"/>
    </source>
</evidence>
<evidence type="ECO:0000313" key="8">
    <source>
        <dbReference type="EMBL" id="KST68316.1"/>
    </source>
</evidence>
<keyword evidence="3" id="KW-0949">S-adenosyl-L-methionine</keyword>
<dbReference type="PANTHER" id="PTHR24422:SF19">
    <property type="entry name" value="CHEMOTAXIS PROTEIN METHYLTRANSFERASE"/>
    <property type="match status" value="1"/>
</dbReference>
<evidence type="ECO:0000256" key="5">
    <source>
        <dbReference type="SAM" id="MobiDB-lite"/>
    </source>
</evidence>
<feature type="region of interest" description="Disordered" evidence="5">
    <location>
        <begin position="263"/>
        <end position="289"/>
    </location>
</feature>
<proteinExistence type="predicted"/>
<dbReference type="SUPFAM" id="SSF53335">
    <property type="entry name" value="S-adenosyl-L-methionine-dependent methyltransferases"/>
    <property type="match status" value="1"/>
</dbReference>
<dbReference type="InterPro" id="IPR050903">
    <property type="entry name" value="Bact_Chemotaxis_MeTrfase"/>
</dbReference>
<protein>
    <submittedName>
        <fullName evidence="8">Chemotaxis protein</fullName>
    </submittedName>
</protein>
<dbReference type="PRINTS" id="PR00996">
    <property type="entry name" value="CHERMTFRASE"/>
</dbReference>
<evidence type="ECO:0000256" key="3">
    <source>
        <dbReference type="ARBA" id="ARBA00022691"/>
    </source>
</evidence>
<accession>A0A0V7ZUI4</accession>
<dbReference type="SMART" id="SM00028">
    <property type="entry name" value="TPR"/>
    <property type="match status" value="2"/>
</dbReference>
<comment type="caution">
    <text evidence="8">The sequence shown here is derived from an EMBL/GenBank/DDBJ whole genome shotgun (WGS) entry which is preliminary data.</text>
</comment>
<dbReference type="OrthoDB" id="9799157at2"/>
<dbReference type="AlphaFoldDB" id="A0A0V7ZUI4"/>
<organism evidence="8 9">
    <name type="scientific">Mastigocoleus testarum BC008</name>
    <dbReference type="NCBI Taxonomy" id="371196"/>
    <lineage>
        <taxon>Bacteria</taxon>
        <taxon>Bacillati</taxon>
        <taxon>Cyanobacteriota</taxon>
        <taxon>Cyanophyceae</taxon>
        <taxon>Nostocales</taxon>
        <taxon>Hapalosiphonaceae</taxon>
        <taxon>Mastigocoleus</taxon>
    </lineage>
</organism>
<dbReference type="Pfam" id="PF13181">
    <property type="entry name" value="TPR_8"/>
    <property type="match status" value="1"/>
</dbReference>
<feature type="repeat" description="TPR" evidence="4">
    <location>
        <begin position="350"/>
        <end position="383"/>
    </location>
</feature>
<dbReference type="SUPFAM" id="SSF48452">
    <property type="entry name" value="TPR-like"/>
    <property type="match status" value="1"/>
</dbReference>
<keyword evidence="1" id="KW-0489">Methyltransferase</keyword>
<dbReference type="InterPro" id="IPR022642">
    <property type="entry name" value="CheR_C"/>
</dbReference>
<dbReference type="InterPro" id="IPR011990">
    <property type="entry name" value="TPR-like_helical_dom_sf"/>
</dbReference>
<dbReference type="Pfam" id="PF01739">
    <property type="entry name" value="CheR"/>
    <property type="match status" value="1"/>
</dbReference>
<dbReference type="Proteomes" id="UP000053372">
    <property type="component" value="Unassembled WGS sequence"/>
</dbReference>
<evidence type="ECO:0000259" key="6">
    <source>
        <dbReference type="PROSITE" id="PS50123"/>
    </source>
</evidence>
<reference evidence="8 9" key="1">
    <citation type="journal article" date="2015" name="Genome Announc.">
        <title>Draft Genome of the Euendolithic (true boring) Cyanobacterium Mastigocoleus testarum strain BC008.</title>
        <authorList>
            <person name="Guida B.S."/>
            <person name="Garcia-Pichel F."/>
        </authorList>
    </citation>
    <scope>NUCLEOTIDE SEQUENCE [LARGE SCALE GENOMIC DNA]</scope>
    <source>
        <strain evidence="8 9">BC008</strain>
    </source>
</reference>
<name>A0A0V7ZUI4_9CYAN</name>
<dbReference type="PROSITE" id="PS50123">
    <property type="entry name" value="CHER"/>
    <property type="match status" value="1"/>
</dbReference>
<dbReference type="SUPFAM" id="SSF47757">
    <property type="entry name" value="Chemotaxis receptor methyltransferase CheR, N-terminal domain"/>
    <property type="match status" value="1"/>
</dbReference>
<dbReference type="SMART" id="SM00138">
    <property type="entry name" value="MeTrc"/>
    <property type="match status" value="1"/>
</dbReference>
<keyword evidence="2" id="KW-0808">Transferase</keyword>
<dbReference type="PROSITE" id="PS50005">
    <property type="entry name" value="TPR"/>
    <property type="match status" value="1"/>
</dbReference>
<gene>
    <name evidence="7" type="ORF">BC008_00670</name>
    <name evidence="8" type="ORF">BC008_00735</name>
</gene>
<feature type="domain" description="CheR-type methyltransferase" evidence="6">
    <location>
        <begin position="1"/>
        <end position="265"/>
    </location>
</feature>
<sequence length="417" mass="47103">MTQSLIEVLLKSKIGLDVNSINSGIVARAIAQRMADCGILEIESYLQRLQESNQEWEALVEGVIVPETWFFRERESFNFLKGYVISEWLPTQSQGVLRVLSIPCSTGEEPYSIVIALLEAGLAAANIHIDAVDISKNNLLAAQRGIYHNYSFRGNPPSFQERYFQGTEAGYQLCQQVRGMVNFMHGNLADPYFLVGVSPYDVIFCRNLLIYFDAATKKRTMRILERLLTKDGLLFLSHAETGLFLNTRFIPVRHPRVFAYRKSRVQRSDHAKTTKKPTSTHPGKRTTNKTPFLQVTQYKKQDIITKNTEKPSANSQANLLETSKTLANQGHLHEAAQLCNDYISQNPVSAEAYVLLGEVQQGMGNNEQAAQSLQKAIYLQPNCEEALTHLALLRENQGDVGSATLLWQRIRRLLKKR</sequence>
<dbReference type="InterPro" id="IPR000780">
    <property type="entry name" value="CheR_MeTrfase"/>
</dbReference>
<dbReference type="GO" id="GO:0032259">
    <property type="term" value="P:methylation"/>
    <property type="evidence" value="ECO:0007669"/>
    <property type="project" value="UniProtKB-KW"/>
</dbReference>
<dbReference type="PANTHER" id="PTHR24422">
    <property type="entry name" value="CHEMOTAXIS PROTEIN METHYLTRANSFERASE"/>
    <property type="match status" value="1"/>
</dbReference>
<dbReference type="GO" id="GO:0008757">
    <property type="term" value="F:S-adenosylmethionine-dependent methyltransferase activity"/>
    <property type="evidence" value="ECO:0007669"/>
    <property type="project" value="InterPro"/>
</dbReference>
<dbReference type="Gene3D" id="1.25.40.10">
    <property type="entry name" value="Tetratricopeptide repeat domain"/>
    <property type="match status" value="1"/>
</dbReference>
<dbReference type="EMBL" id="LMTZ01000068">
    <property type="protein sequence ID" value="KST68304.1"/>
    <property type="molecule type" value="Genomic_DNA"/>
</dbReference>
<evidence type="ECO:0000256" key="2">
    <source>
        <dbReference type="ARBA" id="ARBA00022679"/>
    </source>
</evidence>
<keyword evidence="4" id="KW-0802">TPR repeat</keyword>
<dbReference type="InterPro" id="IPR019734">
    <property type="entry name" value="TPR_rpt"/>
</dbReference>